<dbReference type="Pfam" id="PF03266">
    <property type="entry name" value="NTPase_1"/>
    <property type="match status" value="1"/>
</dbReference>
<reference evidence="4 5" key="1">
    <citation type="submission" date="2019-07" db="EMBL/GenBank/DDBJ databases">
        <title>Whole genome shotgun sequence of Oceanobacillus sojae NBRC 105379.</title>
        <authorList>
            <person name="Hosoyama A."/>
            <person name="Uohara A."/>
            <person name="Ohji S."/>
            <person name="Ichikawa N."/>
        </authorList>
    </citation>
    <scope>NUCLEOTIDE SEQUENCE [LARGE SCALE GENOMIC DNA]</scope>
    <source>
        <strain evidence="4 5">NBRC 105379</strain>
    </source>
</reference>
<keyword evidence="3" id="KW-0067">ATP-binding</keyword>
<dbReference type="SUPFAM" id="SSF52540">
    <property type="entry name" value="P-loop containing nucleoside triphosphate hydrolases"/>
    <property type="match status" value="1"/>
</dbReference>
<dbReference type="PANTHER" id="PTHR43146:SF1">
    <property type="entry name" value="CANCER-RELATED NUCLEOSIDE-TRIPHOSPHATASE"/>
    <property type="match status" value="1"/>
</dbReference>
<dbReference type="Gene3D" id="3.40.50.300">
    <property type="entry name" value="P-loop containing nucleotide triphosphate hydrolases"/>
    <property type="match status" value="1"/>
</dbReference>
<dbReference type="GO" id="GO:0005524">
    <property type="term" value="F:ATP binding"/>
    <property type="evidence" value="ECO:0007669"/>
    <property type="project" value="UniProtKB-KW"/>
</dbReference>
<evidence type="ECO:0000256" key="2">
    <source>
        <dbReference type="ARBA" id="ARBA00022801"/>
    </source>
</evidence>
<keyword evidence="2" id="KW-0378">Hydrolase</keyword>
<evidence type="ECO:0000256" key="1">
    <source>
        <dbReference type="ARBA" id="ARBA00022741"/>
    </source>
</evidence>
<dbReference type="EMBL" id="BJYM01000002">
    <property type="protein sequence ID" value="GEN85926.1"/>
    <property type="molecule type" value="Genomic_DNA"/>
</dbReference>
<dbReference type="GO" id="GO:0017111">
    <property type="term" value="F:ribonucleoside triphosphate phosphatase activity"/>
    <property type="evidence" value="ECO:0007669"/>
    <property type="project" value="InterPro"/>
</dbReference>
<evidence type="ECO:0000313" key="4">
    <source>
        <dbReference type="EMBL" id="GEN85926.1"/>
    </source>
</evidence>
<protein>
    <submittedName>
        <fullName evidence="4">NTPase</fullName>
    </submittedName>
</protein>
<comment type="caution">
    <text evidence="4">The sequence shown here is derived from an EMBL/GenBank/DDBJ whole genome shotgun (WGS) entry which is preliminary data.</text>
</comment>
<dbReference type="InterPro" id="IPR004948">
    <property type="entry name" value="Nuc-triphosphatase_THEP1"/>
</dbReference>
<dbReference type="RefSeq" id="WP_186813539.1">
    <property type="nucleotide sequence ID" value="NZ_BJYM01000002.1"/>
</dbReference>
<dbReference type="AlphaFoldDB" id="A0A511ZER4"/>
<dbReference type="PANTHER" id="PTHR43146">
    <property type="entry name" value="CANCER-RELATED NUCLEOSIDE-TRIPHOSPHATASE"/>
    <property type="match status" value="1"/>
</dbReference>
<sequence length="181" mass="20621">MRNIFLITGEPRVGKSTLVKNLISRFNQEYFYGLITEEVTENSQRIGFTTVLLSRYAKQIASKHWAENKMGNYGVDIAAIDQMAQDLLHMESVFGKHILIIDEIGPMQVLSDEYRKILEALLKSSSALIIGTIYKGTDNKIIDAVKDKYSDCIHLLTCDNREQIEVFLTAEIEKYLKLNIA</sequence>
<evidence type="ECO:0000313" key="5">
    <source>
        <dbReference type="Proteomes" id="UP000321558"/>
    </source>
</evidence>
<name>A0A511ZER4_9BACI</name>
<dbReference type="Proteomes" id="UP000321558">
    <property type="component" value="Unassembled WGS sequence"/>
</dbReference>
<keyword evidence="5" id="KW-1185">Reference proteome</keyword>
<keyword evidence="1" id="KW-0547">Nucleotide-binding</keyword>
<organism evidence="4 5">
    <name type="scientific">Oceanobacillus sojae</name>
    <dbReference type="NCBI Taxonomy" id="582851"/>
    <lineage>
        <taxon>Bacteria</taxon>
        <taxon>Bacillati</taxon>
        <taxon>Bacillota</taxon>
        <taxon>Bacilli</taxon>
        <taxon>Bacillales</taxon>
        <taxon>Bacillaceae</taxon>
        <taxon>Oceanobacillus</taxon>
    </lineage>
</organism>
<evidence type="ECO:0000256" key="3">
    <source>
        <dbReference type="ARBA" id="ARBA00022840"/>
    </source>
</evidence>
<accession>A0A511ZER4</accession>
<proteinExistence type="predicted"/>
<dbReference type="InterPro" id="IPR027417">
    <property type="entry name" value="P-loop_NTPase"/>
</dbReference>
<gene>
    <name evidence="4" type="ORF">OSO01_06650</name>
</gene>